<evidence type="ECO:0000259" key="4">
    <source>
        <dbReference type="PROSITE" id="PS50278"/>
    </source>
</evidence>
<dbReference type="PROSITE" id="PS00249">
    <property type="entry name" value="PDGF_1"/>
    <property type="match status" value="1"/>
</dbReference>
<proteinExistence type="inferred from homology"/>
<dbReference type="PANTHER" id="PTHR12025">
    <property type="entry name" value="VASCULAR ENDOTHELIAL GROWTH FACTOR"/>
    <property type="match status" value="1"/>
</dbReference>
<evidence type="ECO:0000313" key="5">
    <source>
        <dbReference type="EMBL" id="MEQ2180980.1"/>
    </source>
</evidence>
<gene>
    <name evidence="5" type="ORF">GOODEAATRI_006786</name>
</gene>
<feature type="domain" description="Platelet-derived growth factor (PDGF) family profile" evidence="4">
    <location>
        <begin position="1"/>
        <end position="65"/>
    </location>
</feature>
<dbReference type="InterPro" id="IPR023581">
    <property type="entry name" value="PD_growth_factor_CS"/>
</dbReference>
<dbReference type="InterPro" id="IPR050507">
    <property type="entry name" value="PDGF/VEGF_growth_factor"/>
</dbReference>
<keyword evidence="1 3" id="KW-0339">Growth factor</keyword>
<dbReference type="PANTHER" id="PTHR12025:SF3">
    <property type="entry name" value="VASCULAR ENDOTHELIAL GROWTH FACTOR C"/>
    <property type="match status" value="1"/>
</dbReference>
<dbReference type="InterPro" id="IPR029034">
    <property type="entry name" value="Cystine-knot_cytokine"/>
</dbReference>
<evidence type="ECO:0000256" key="2">
    <source>
        <dbReference type="ARBA" id="ARBA00023157"/>
    </source>
</evidence>
<organism evidence="5 6">
    <name type="scientific">Goodea atripinnis</name>
    <dbReference type="NCBI Taxonomy" id="208336"/>
    <lineage>
        <taxon>Eukaryota</taxon>
        <taxon>Metazoa</taxon>
        <taxon>Chordata</taxon>
        <taxon>Craniata</taxon>
        <taxon>Vertebrata</taxon>
        <taxon>Euteleostomi</taxon>
        <taxon>Actinopterygii</taxon>
        <taxon>Neopterygii</taxon>
        <taxon>Teleostei</taxon>
        <taxon>Neoteleostei</taxon>
        <taxon>Acanthomorphata</taxon>
        <taxon>Ovalentaria</taxon>
        <taxon>Atherinomorphae</taxon>
        <taxon>Cyprinodontiformes</taxon>
        <taxon>Goodeidae</taxon>
        <taxon>Goodea</taxon>
    </lineage>
</organism>
<evidence type="ECO:0000256" key="3">
    <source>
        <dbReference type="RuleBase" id="RU003818"/>
    </source>
</evidence>
<dbReference type="EMBL" id="JAHRIO010070296">
    <property type="protein sequence ID" value="MEQ2180980.1"/>
    <property type="molecule type" value="Genomic_DNA"/>
</dbReference>
<dbReference type="Proteomes" id="UP001476798">
    <property type="component" value="Unassembled WGS sequence"/>
</dbReference>
<comment type="caution">
    <text evidence="5">The sequence shown here is derived from an EMBL/GenBank/DDBJ whole genome shotgun (WGS) entry which is preliminary data.</text>
</comment>
<reference evidence="5 6" key="1">
    <citation type="submission" date="2021-06" db="EMBL/GenBank/DDBJ databases">
        <authorList>
            <person name="Palmer J.M."/>
        </authorList>
    </citation>
    <scope>NUCLEOTIDE SEQUENCE [LARGE SCALE GENOMIC DNA]</scope>
    <source>
        <strain evidence="5 6">GA_2019</strain>
        <tissue evidence="5">Muscle</tissue>
    </source>
</reference>
<feature type="non-terminal residue" evidence="5">
    <location>
        <position position="1"/>
    </location>
</feature>
<dbReference type="Pfam" id="PF00341">
    <property type="entry name" value="PDGF"/>
    <property type="match status" value="1"/>
</dbReference>
<comment type="similarity">
    <text evidence="3">Belongs to the PDGF/VEGF growth factor family.</text>
</comment>
<name>A0ABV0PBZ4_9TELE</name>
<protein>
    <recommendedName>
        <fullName evidence="4">Platelet-derived growth factor (PDGF) family profile domain-containing protein</fullName>
    </recommendedName>
</protein>
<evidence type="ECO:0000313" key="6">
    <source>
        <dbReference type="Proteomes" id="UP001476798"/>
    </source>
</evidence>
<evidence type="ECO:0000256" key="1">
    <source>
        <dbReference type="ARBA" id="ARBA00023030"/>
    </source>
</evidence>
<keyword evidence="6" id="KW-1185">Reference proteome</keyword>
<dbReference type="SMART" id="SM00141">
    <property type="entry name" value="PDGF"/>
    <property type="match status" value="1"/>
</dbReference>
<keyword evidence="2" id="KW-1015">Disulfide bond</keyword>
<accession>A0ABV0PBZ4</accession>
<sequence length="65" mass="7337">IELEWRKTQCMPREVCIDVGREFGAPTNVFYKPPCVSVYRCGGCCPSEDKQCRNISTGYLSKTVS</sequence>
<dbReference type="SUPFAM" id="SSF57501">
    <property type="entry name" value="Cystine-knot cytokines"/>
    <property type="match status" value="1"/>
</dbReference>
<dbReference type="Gene3D" id="2.10.90.10">
    <property type="entry name" value="Cystine-knot cytokines"/>
    <property type="match status" value="1"/>
</dbReference>
<dbReference type="InterPro" id="IPR000072">
    <property type="entry name" value="PDGF/VEGF_dom"/>
</dbReference>
<dbReference type="PROSITE" id="PS50278">
    <property type="entry name" value="PDGF_2"/>
    <property type="match status" value="1"/>
</dbReference>